<sequence>SNKTATEAYSYFSNFINSLLDAFVPLKTPKTNSGYPKHLGLLHDRIKIFHNIVPNCASTHSLRERFNRALKKFEFKRESNAINSVFSKVQTTPMVAPLPLSVPSTSSFDLPFITIAQILSAISQLVFKINGSLDNIPNFVYTKSYKIYIRPLLESSTIIWNPTAIGLTNKLESVQREFTKRVLKRSGLPYLSYPDRLECFLLETLEYRRATNDMFFVYDSVHGFVHLDTSDLYSISPLTR</sequence>
<comment type="caution">
    <text evidence="1">The sequence shown here is derived from an EMBL/GenBank/DDBJ whole genome shotgun (WGS) entry which is preliminary data.</text>
</comment>
<evidence type="ECO:0000313" key="1">
    <source>
        <dbReference type="EMBL" id="GMT04695.1"/>
    </source>
</evidence>
<evidence type="ECO:0000313" key="2">
    <source>
        <dbReference type="Proteomes" id="UP001432027"/>
    </source>
</evidence>
<proteinExistence type="predicted"/>
<dbReference type="PANTHER" id="PTHR21459">
    <property type="entry name" value="PROTEIN CBG08968"/>
    <property type="match status" value="1"/>
</dbReference>
<reference evidence="1" key="1">
    <citation type="submission" date="2023-10" db="EMBL/GenBank/DDBJ databases">
        <title>Genome assembly of Pristionchus species.</title>
        <authorList>
            <person name="Yoshida K."/>
            <person name="Sommer R.J."/>
        </authorList>
    </citation>
    <scope>NUCLEOTIDE SEQUENCE</scope>
    <source>
        <strain evidence="1">RS0144</strain>
    </source>
</reference>
<feature type="non-terminal residue" evidence="1">
    <location>
        <position position="240"/>
    </location>
</feature>
<dbReference type="EMBL" id="BTSX01000006">
    <property type="protein sequence ID" value="GMT04695.1"/>
    <property type="molecule type" value="Genomic_DNA"/>
</dbReference>
<feature type="non-terminal residue" evidence="1">
    <location>
        <position position="1"/>
    </location>
</feature>
<accession>A0AAV5UF40</accession>
<organism evidence="1 2">
    <name type="scientific">Pristionchus entomophagus</name>
    <dbReference type="NCBI Taxonomy" id="358040"/>
    <lineage>
        <taxon>Eukaryota</taxon>
        <taxon>Metazoa</taxon>
        <taxon>Ecdysozoa</taxon>
        <taxon>Nematoda</taxon>
        <taxon>Chromadorea</taxon>
        <taxon>Rhabditida</taxon>
        <taxon>Rhabditina</taxon>
        <taxon>Diplogasteromorpha</taxon>
        <taxon>Diplogasteroidea</taxon>
        <taxon>Neodiplogasteridae</taxon>
        <taxon>Pristionchus</taxon>
    </lineage>
</organism>
<dbReference type="PANTHER" id="PTHR21459:SF2">
    <property type="entry name" value="PROTEIN CBG08968"/>
    <property type="match status" value="1"/>
</dbReference>
<dbReference type="Proteomes" id="UP001432027">
    <property type="component" value="Unassembled WGS sequence"/>
</dbReference>
<keyword evidence="2" id="KW-1185">Reference proteome</keyword>
<gene>
    <name evidence="1" type="ORF">PENTCL1PPCAC_26869</name>
</gene>
<protein>
    <recommendedName>
        <fullName evidence="3">Reverse transcriptase domain-containing protein</fullName>
    </recommendedName>
</protein>
<evidence type="ECO:0008006" key="3">
    <source>
        <dbReference type="Google" id="ProtNLM"/>
    </source>
</evidence>
<name>A0AAV5UF40_9BILA</name>
<dbReference type="AlphaFoldDB" id="A0AAV5UF40"/>